<keyword evidence="4" id="KW-1185">Reference proteome</keyword>
<feature type="region of interest" description="Disordered" evidence="2">
    <location>
        <begin position="173"/>
        <end position="208"/>
    </location>
</feature>
<evidence type="ECO:0000313" key="4">
    <source>
        <dbReference type="Proteomes" id="UP000077521"/>
    </source>
</evidence>
<dbReference type="OrthoDB" id="10656545at2759"/>
<proteinExistence type="predicted"/>
<accession>A0A177TB59</accession>
<comment type="caution">
    <text evidence="3">The sequence shown here is derived from an EMBL/GenBank/DDBJ whole genome shotgun (WGS) entry which is preliminary data.</text>
</comment>
<keyword evidence="1" id="KW-0175">Coiled coil</keyword>
<feature type="compositionally biased region" description="Polar residues" evidence="2">
    <location>
        <begin position="198"/>
        <end position="208"/>
    </location>
</feature>
<gene>
    <name evidence="3" type="ORF">A4X13_0g5749</name>
</gene>
<dbReference type="Proteomes" id="UP000077521">
    <property type="component" value="Unassembled WGS sequence"/>
</dbReference>
<feature type="coiled-coil region" evidence="1">
    <location>
        <begin position="51"/>
        <end position="85"/>
    </location>
</feature>
<sequence>MPSAQPPTGPFIASIPEALQTHINTLQGGHENCGRISNSLVRLDFVQQCLVETVERHHFSLKAELQRLQQDVQEEQHRLDNSVVQLRDHFVRVQEDIVNTKQRTLDRLSSVTNLLSESHTRAFTSIIDQMKSCTTEFGRDVRSAQTDLLRVESQLVGLNAWSVAWPEAIVAAQNQEQSSPPSRPAAPPQYAFPPEQVPRSQQHAHNVT</sequence>
<feature type="compositionally biased region" description="Pro residues" evidence="2">
    <location>
        <begin position="181"/>
        <end position="191"/>
    </location>
</feature>
<evidence type="ECO:0000313" key="3">
    <source>
        <dbReference type="EMBL" id="KAE8246533.1"/>
    </source>
</evidence>
<evidence type="ECO:0000256" key="1">
    <source>
        <dbReference type="SAM" id="Coils"/>
    </source>
</evidence>
<dbReference type="AlphaFoldDB" id="A0A177TB59"/>
<organism evidence="3 4">
    <name type="scientific">Tilletia indica</name>
    <dbReference type="NCBI Taxonomy" id="43049"/>
    <lineage>
        <taxon>Eukaryota</taxon>
        <taxon>Fungi</taxon>
        <taxon>Dikarya</taxon>
        <taxon>Basidiomycota</taxon>
        <taxon>Ustilaginomycotina</taxon>
        <taxon>Exobasidiomycetes</taxon>
        <taxon>Tilletiales</taxon>
        <taxon>Tilletiaceae</taxon>
        <taxon>Tilletia</taxon>
    </lineage>
</organism>
<reference evidence="3" key="1">
    <citation type="submission" date="2016-04" db="EMBL/GenBank/DDBJ databases">
        <authorList>
            <person name="Nguyen H.D."/>
            <person name="Samba Siva P."/>
            <person name="Cullis J."/>
            <person name="Levesque C.A."/>
            <person name="Hambleton S."/>
        </authorList>
    </citation>
    <scope>NUCLEOTIDE SEQUENCE</scope>
    <source>
        <strain evidence="3">DAOMC 236416</strain>
    </source>
</reference>
<protein>
    <submittedName>
        <fullName evidence="3">Uncharacterized protein</fullName>
    </submittedName>
</protein>
<name>A0A177TB59_9BASI</name>
<dbReference type="EMBL" id="LWDF02000475">
    <property type="protein sequence ID" value="KAE8246533.1"/>
    <property type="molecule type" value="Genomic_DNA"/>
</dbReference>
<reference evidence="3" key="2">
    <citation type="journal article" date="2019" name="IMA Fungus">
        <title>Genome sequencing and comparison of five Tilletia species to identify candidate genes for the detection of regulated species infecting wheat.</title>
        <authorList>
            <person name="Nguyen H.D.T."/>
            <person name="Sultana T."/>
            <person name="Kesanakurti P."/>
            <person name="Hambleton S."/>
        </authorList>
    </citation>
    <scope>NUCLEOTIDE SEQUENCE</scope>
    <source>
        <strain evidence="3">DAOMC 236416</strain>
    </source>
</reference>
<evidence type="ECO:0000256" key="2">
    <source>
        <dbReference type="SAM" id="MobiDB-lite"/>
    </source>
</evidence>